<evidence type="ECO:0000313" key="2">
    <source>
        <dbReference type="EMBL" id="MCO6160148.1"/>
    </source>
</evidence>
<reference evidence="2 3" key="1">
    <citation type="submission" date="2022-06" db="EMBL/GenBank/DDBJ databases">
        <title>Whole-genome of Asaia lannensis strain LMG 27011T.</title>
        <authorList>
            <person name="Sombolestani A."/>
        </authorList>
    </citation>
    <scope>NUCLEOTIDE SEQUENCE [LARGE SCALE GENOMIC DNA]</scope>
    <source>
        <strain evidence="2 3">NBRC 102526</strain>
    </source>
</reference>
<comment type="caution">
    <text evidence="2">The sequence shown here is derived from an EMBL/GenBank/DDBJ whole genome shotgun (WGS) entry which is preliminary data.</text>
</comment>
<dbReference type="CDD" id="cd12208">
    <property type="entry name" value="DIP1984-like"/>
    <property type="match status" value="1"/>
</dbReference>
<sequence>MKIPPKKRVNASSLHPIALALFHRSLRGAFRTEIRICTPIQHGSFPCSAILFTQNRIRREIDVFLAEALTIRSDLAKKLEQLKARLLRNAKVQEGDTPAEDPNELLLQYDRDIAELQLLIARINATNASTVLDNGMTMTQALAERDMLRLRVATFRDLAKEATVTQSRITKSEVRFCPTVSVAEVQKRVDTYSKKLRLLEVEIQKHNWNIELE</sequence>
<organism evidence="2 3">
    <name type="scientific">Asaia lannensis NBRC 102526</name>
    <dbReference type="NCBI Taxonomy" id="1307926"/>
    <lineage>
        <taxon>Bacteria</taxon>
        <taxon>Pseudomonadati</taxon>
        <taxon>Pseudomonadota</taxon>
        <taxon>Alphaproteobacteria</taxon>
        <taxon>Acetobacterales</taxon>
        <taxon>Acetobacteraceae</taxon>
        <taxon>Asaia</taxon>
    </lineage>
</organism>
<name>A0ABT1CGZ7_9PROT</name>
<dbReference type="Pfam" id="PF20935">
    <property type="entry name" value="DUF6847"/>
    <property type="match status" value="1"/>
</dbReference>
<dbReference type="Gene3D" id="6.10.320.10">
    <property type="match status" value="1"/>
</dbReference>
<dbReference type="InterPro" id="IPR047741">
    <property type="entry name" value="DIP1984-like"/>
</dbReference>
<feature type="coiled-coil region" evidence="1">
    <location>
        <begin position="65"/>
        <end position="96"/>
    </location>
</feature>
<evidence type="ECO:0000313" key="3">
    <source>
        <dbReference type="Proteomes" id="UP001523401"/>
    </source>
</evidence>
<dbReference type="NCBIfam" id="NF038048">
    <property type="entry name" value="DIP1984_fam"/>
    <property type="match status" value="1"/>
</dbReference>
<dbReference type="Proteomes" id="UP001523401">
    <property type="component" value="Unassembled WGS sequence"/>
</dbReference>
<dbReference type="EMBL" id="JAMXQU010000005">
    <property type="protein sequence ID" value="MCO6160148.1"/>
    <property type="molecule type" value="Genomic_DNA"/>
</dbReference>
<gene>
    <name evidence="2" type="ORF">NF685_08915</name>
</gene>
<proteinExistence type="predicted"/>
<protein>
    <submittedName>
        <fullName evidence="2">DIP1984 family protein</fullName>
    </submittedName>
</protein>
<dbReference type="RefSeq" id="WP_252849377.1">
    <property type="nucleotide sequence ID" value="NZ_BAPW01000028.1"/>
</dbReference>
<accession>A0ABT1CGZ7</accession>
<keyword evidence="1" id="KW-0175">Coiled coil</keyword>
<keyword evidence="3" id="KW-1185">Reference proteome</keyword>
<evidence type="ECO:0000256" key="1">
    <source>
        <dbReference type="SAM" id="Coils"/>
    </source>
</evidence>